<dbReference type="RefSeq" id="WP_153835308.1">
    <property type="nucleotide sequence ID" value="NZ_JBHUMW010000076.1"/>
</dbReference>
<name>A0A6N7QYP7_9BACI</name>
<evidence type="ECO:0000313" key="5">
    <source>
        <dbReference type="Proteomes" id="UP000435187"/>
    </source>
</evidence>
<dbReference type="Proteomes" id="UP000435187">
    <property type="component" value="Unassembled WGS sequence"/>
</dbReference>
<proteinExistence type="inferred from homology"/>
<evidence type="ECO:0000256" key="1">
    <source>
        <dbReference type="ARBA" id="ARBA00006525"/>
    </source>
</evidence>
<comment type="similarity">
    <text evidence="1">Belongs to the DprA/Smf family.</text>
</comment>
<sequence>MKFTKNEVATYLFCAQLTQTKTNPLTILEWNAVVKSLSEQNMEPDSLFNITSNELVNVLTKATEAQKARIVKKIEGRQKLGVSMLELKEINHQGYGIMFRSQMPPCLKKLTQKFIPPFFYYAGDPAILSHRTLGVVGARNANSDELSQTAEIAKEAVSNGVVIISGGARGVDTTAVEASLEKGGKAIVFPADGLSKWVKKSAIRNFISNGQLLLMSTQRLDAPFSGSYAMQRNKFIHAPSNAVLVASSKISGKKSSGTWEGVLENIKHQWSPLYVLGNSEGVEKLKAEGNAKQFSSFEELFKQSDCTRKKPQTEIDKKIVSIIQLAIENSVDKETLEKKFLDLSSKYYKDNESSIRDNEPETQKQLSMEEYL</sequence>
<reference evidence="4 5" key="1">
    <citation type="submission" date="2019-10" db="EMBL/GenBank/DDBJ databases">
        <title>Gracilibacillus salitolerans sp. nov., a moderate halophile isolated from a saline soil in northwest China.</title>
        <authorList>
            <person name="Gan L."/>
        </authorList>
    </citation>
    <scope>NUCLEOTIDE SEQUENCE [LARGE SCALE GENOMIC DNA]</scope>
    <source>
        <strain evidence="4 5">TP2-8</strain>
    </source>
</reference>
<dbReference type="AlphaFoldDB" id="A0A6N7QYP7"/>
<feature type="region of interest" description="Disordered" evidence="2">
    <location>
        <begin position="350"/>
        <end position="372"/>
    </location>
</feature>
<gene>
    <name evidence="4" type="ORF">GH885_09715</name>
</gene>
<dbReference type="Gene3D" id="3.40.50.450">
    <property type="match status" value="1"/>
</dbReference>
<protein>
    <recommendedName>
        <fullName evidence="3">Smf/DprA SLOG domain-containing protein</fullName>
    </recommendedName>
</protein>
<evidence type="ECO:0000259" key="3">
    <source>
        <dbReference type="Pfam" id="PF02481"/>
    </source>
</evidence>
<evidence type="ECO:0000256" key="2">
    <source>
        <dbReference type="SAM" id="MobiDB-lite"/>
    </source>
</evidence>
<feature type="domain" description="Smf/DprA SLOG" evidence="3">
    <location>
        <begin position="101"/>
        <end position="302"/>
    </location>
</feature>
<evidence type="ECO:0000313" key="4">
    <source>
        <dbReference type="EMBL" id="MRI66624.1"/>
    </source>
</evidence>
<dbReference type="InterPro" id="IPR057666">
    <property type="entry name" value="DrpA_SLOG"/>
</dbReference>
<dbReference type="EMBL" id="WJEE01000018">
    <property type="protein sequence ID" value="MRI66624.1"/>
    <property type="molecule type" value="Genomic_DNA"/>
</dbReference>
<feature type="compositionally biased region" description="Basic and acidic residues" evidence="2">
    <location>
        <begin position="350"/>
        <end position="362"/>
    </location>
</feature>
<dbReference type="InterPro" id="IPR003488">
    <property type="entry name" value="DprA"/>
</dbReference>
<dbReference type="Pfam" id="PF02481">
    <property type="entry name" value="DNA_processg_A"/>
    <property type="match status" value="1"/>
</dbReference>
<dbReference type="PANTHER" id="PTHR43022:SF1">
    <property type="entry name" value="PROTEIN SMF"/>
    <property type="match status" value="1"/>
</dbReference>
<accession>A0A6N7QYP7</accession>
<dbReference type="PANTHER" id="PTHR43022">
    <property type="entry name" value="PROTEIN SMF"/>
    <property type="match status" value="1"/>
</dbReference>
<organism evidence="4 5">
    <name type="scientific">Gracilibacillus thailandensis</name>
    <dbReference type="NCBI Taxonomy" id="563735"/>
    <lineage>
        <taxon>Bacteria</taxon>
        <taxon>Bacillati</taxon>
        <taxon>Bacillota</taxon>
        <taxon>Bacilli</taxon>
        <taxon>Bacillales</taxon>
        <taxon>Bacillaceae</taxon>
        <taxon>Gracilibacillus</taxon>
    </lineage>
</organism>
<comment type="caution">
    <text evidence="4">The sequence shown here is derived from an EMBL/GenBank/DDBJ whole genome shotgun (WGS) entry which is preliminary data.</text>
</comment>
<keyword evidence="5" id="KW-1185">Reference proteome</keyword>
<dbReference type="GO" id="GO:0009294">
    <property type="term" value="P:DNA-mediated transformation"/>
    <property type="evidence" value="ECO:0007669"/>
    <property type="project" value="InterPro"/>
</dbReference>
<dbReference type="SUPFAM" id="SSF102405">
    <property type="entry name" value="MCP/YpsA-like"/>
    <property type="match status" value="1"/>
</dbReference>